<name>A0A828UF46_ECOLX</name>
<proteinExistence type="predicted"/>
<sequence length="101" mass="11515">MQVNSSTCHPQIKHVTAVSLSEISPFFLAAKVDLKAVSLVTVDVTGNPLMPLFLAVWQQVRSHPVNLRPKQVAKFTWRHDSLRLRFLNQKSTNEILNQPWL</sequence>
<gene>
    <name evidence="1" type="ORF">ECDEC2D_0887</name>
</gene>
<dbReference type="EMBL" id="AIFC01000012">
    <property type="protein sequence ID" value="EHU48443.1"/>
    <property type="molecule type" value="Genomic_DNA"/>
</dbReference>
<protein>
    <submittedName>
        <fullName evidence="1">Uncharacterized protein</fullName>
    </submittedName>
</protein>
<evidence type="ECO:0000313" key="2">
    <source>
        <dbReference type="Proteomes" id="UP000005272"/>
    </source>
</evidence>
<reference evidence="1 2" key="1">
    <citation type="journal article" date="2012" name="J. Bacteriol.">
        <title>Draft Genome Sequences of the Diarrheagenic Escherichia coli Collection.</title>
        <authorList>
            <person name="Hazen T.H."/>
            <person name="Sahl J.W."/>
            <person name="Redman J.C."/>
            <person name="Morris C.R."/>
            <person name="Daugherty S.C."/>
            <person name="Chibucos M.C."/>
            <person name="Sengamalay N.A."/>
            <person name="Fraser-Liggett C.M."/>
            <person name="Steinsland H."/>
            <person name="Whittam T.S."/>
            <person name="Whittam B."/>
            <person name="Manning S.D."/>
            <person name="Rasko D.A."/>
        </authorList>
    </citation>
    <scope>NUCLEOTIDE SEQUENCE [LARGE SCALE GENOMIC DNA]</scope>
    <source>
        <strain evidence="1 2">DEC2D</strain>
    </source>
</reference>
<evidence type="ECO:0000313" key="1">
    <source>
        <dbReference type="EMBL" id="EHU48443.1"/>
    </source>
</evidence>
<comment type="caution">
    <text evidence="1">The sequence shown here is derived from an EMBL/GenBank/DDBJ whole genome shotgun (WGS) entry which is preliminary data.</text>
</comment>
<accession>A0A828UF46</accession>
<dbReference type="AlphaFoldDB" id="A0A828UF46"/>
<organism evidence="1 2">
    <name type="scientific">Escherichia coli DEC2D</name>
    <dbReference type="NCBI Taxonomy" id="868141"/>
    <lineage>
        <taxon>Bacteria</taxon>
        <taxon>Pseudomonadati</taxon>
        <taxon>Pseudomonadota</taxon>
        <taxon>Gammaproteobacteria</taxon>
        <taxon>Enterobacterales</taxon>
        <taxon>Enterobacteriaceae</taxon>
        <taxon>Escherichia</taxon>
    </lineage>
</organism>
<dbReference type="Proteomes" id="UP000005272">
    <property type="component" value="Unassembled WGS sequence"/>
</dbReference>